<dbReference type="Proteomes" id="UP000310636">
    <property type="component" value="Unassembled WGS sequence"/>
</dbReference>
<name>A0A4S4BM91_9BACL</name>
<dbReference type="AlphaFoldDB" id="A0A4S4BM91"/>
<feature type="signal peptide" evidence="1">
    <location>
        <begin position="1"/>
        <end position="35"/>
    </location>
</feature>
<evidence type="ECO:0000313" key="3">
    <source>
        <dbReference type="Proteomes" id="UP000310636"/>
    </source>
</evidence>
<dbReference type="OrthoDB" id="9798191at2"/>
<feature type="chain" id="PRO_5020504799" evidence="1">
    <location>
        <begin position="36"/>
        <end position="450"/>
    </location>
</feature>
<protein>
    <submittedName>
        <fullName evidence="2">Extracellular solute-binding protein</fullName>
    </submittedName>
</protein>
<dbReference type="SUPFAM" id="SSF53850">
    <property type="entry name" value="Periplasmic binding protein-like II"/>
    <property type="match status" value="1"/>
</dbReference>
<dbReference type="Pfam" id="PF01547">
    <property type="entry name" value="SBP_bac_1"/>
    <property type="match status" value="1"/>
</dbReference>
<evidence type="ECO:0000256" key="1">
    <source>
        <dbReference type="SAM" id="SignalP"/>
    </source>
</evidence>
<sequence length="450" mass="48952">MGDADVYNRTRVLHRTRVPLALAAGLALVATGCAAHSDNDNPDLGGASDGTVTINMMHLYPQAGAAGQYRIVSKIIDEYQSENPNVVIKQEVFDNEQYKAKIKVLSAINELPDVGMTWAAGYLQPFVGGELFAPLDDLLQGDLKDSFVAGTTEAYAIEGKTYALPLEFNLAPIYYNKQIFEQYDLQVPTTYADFLNVVRTLEDHGVVPIALGNKDRWTGSLWYMYMADRVAGAEKLANALKGEASFTDPGLIESAKMLQELAGMNAFNEGFNGLSNDEVKEQFIQGKAAMYLMGTWELPNYTTNQKVAQQLRNNIGFFKFPTIAGGKGNIDSWVGGPGVGLFVAENSPVKEEAKRFVEYFVKRWGEESVTGAGVIPATKVDTAKVRLPQLYTDLLNELNKATSITLFADVQLNSSAAEVHLNQIQALFGGAVTPGRFAAEHDKAVKAGGP</sequence>
<keyword evidence="1" id="KW-0732">Signal</keyword>
<accession>A0A4S4BM91</accession>
<dbReference type="EMBL" id="SSOB01000029">
    <property type="protein sequence ID" value="THF75736.1"/>
    <property type="molecule type" value="Genomic_DNA"/>
</dbReference>
<dbReference type="Gene3D" id="3.40.190.10">
    <property type="entry name" value="Periplasmic binding protein-like II"/>
    <property type="match status" value="2"/>
</dbReference>
<proteinExistence type="predicted"/>
<organism evidence="2 3">
    <name type="scientific">Cohnella fermenti</name>
    <dbReference type="NCBI Taxonomy" id="2565925"/>
    <lineage>
        <taxon>Bacteria</taxon>
        <taxon>Bacillati</taxon>
        <taxon>Bacillota</taxon>
        <taxon>Bacilli</taxon>
        <taxon>Bacillales</taxon>
        <taxon>Paenibacillaceae</taxon>
        <taxon>Cohnella</taxon>
    </lineage>
</organism>
<dbReference type="InterPro" id="IPR006059">
    <property type="entry name" value="SBP"/>
</dbReference>
<comment type="caution">
    <text evidence="2">The sequence shown here is derived from an EMBL/GenBank/DDBJ whole genome shotgun (WGS) entry which is preliminary data.</text>
</comment>
<gene>
    <name evidence="2" type="ORF">E6C55_21015</name>
</gene>
<keyword evidence="3" id="KW-1185">Reference proteome</keyword>
<reference evidence="2 3" key="1">
    <citation type="submission" date="2019-04" db="EMBL/GenBank/DDBJ databases">
        <title>Cohnella sp. nov. isolated from preserved vegetables.</title>
        <authorList>
            <person name="Lin S.-Y."/>
            <person name="Hung M.-H."/>
            <person name="Young C.-C."/>
        </authorList>
    </citation>
    <scope>NUCLEOTIDE SEQUENCE [LARGE SCALE GENOMIC DNA]</scope>
    <source>
        <strain evidence="2 3">CC-MHH1044</strain>
    </source>
</reference>
<dbReference type="InterPro" id="IPR050490">
    <property type="entry name" value="Bact_solute-bd_prot1"/>
</dbReference>
<dbReference type="PANTHER" id="PTHR43649">
    <property type="entry name" value="ARABINOSE-BINDING PROTEIN-RELATED"/>
    <property type="match status" value="1"/>
</dbReference>
<evidence type="ECO:0000313" key="2">
    <source>
        <dbReference type="EMBL" id="THF75736.1"/>
    </source>
</evidence>